<dbReference type="InterPro" id="IPR025714">
    <property type="entry name" value="Methyltranfer_dom"/>
</dbReference>
<dbReference type="InterPro" id="IPR029063">
    <property type="entry name" value="SAM-dependent_MTases_sf"/>
</dbReference>
<evidence type="ECO:0000259" key="1">
    <source>
        <dbReference type="Pfam" id="PF13847"/>
    </source>
</evidence>
<gene>
    <name evidence="2" type="ORF">A3H66_02205</name>
</gene>
<dbReference type="STRING" id="1797989.A3H66_02205"/>
<evidence type="ECO:0000313" key="2">
    <source>
        <dbReference type="EMBL" id="OGF24221.1"/>
    </source>
</evidence>
<feature type="domain" description="Methyltransferase" evidence="1">
    <location>
        <begin position="25"/>
        <end position="136"/>
    </location>
</feature>
<dbReference type="EMBL" id="MFFW01000031">
    <property type="protein sequence ID" value="OGF24221.1"/>
    <property type="molecule type" value="Genomic_DNA"/>
</dbReference>
<evidence type="ECO:0000313" key="3">
    <source>
        <dbReference type="Proteomes" id="UP000178783"/>
    </source>
</evidence>
<sequence>MSGPIGGNLLIDANLILNKAQVGDKVKVADLGCGSSGHFVFPAVKLVGKKGVVYAVDILRTALETISKRARVENLANIKTIWTNLEIFGATKIETGSLDVALLINTLHQSHKRMEILRESARLLKKNGRLVIVEWKNIAAPFGPPSEEKVNKELVDNWVKKLGLRPEEEFAAGQYHYGLIYVKL</sequence>
<dbReference type="CDD" id="cd02440">
    <property type="entry name" value="AdoMet_MTases"/>
    <property type="match status" value="1"/>
</dbReference>
<comment type="caution">
    <text evidence="2">The sequence shown here is derived from an EMBL/GenBank/DDBJ whole genome shotgun (WGS) entry which is preliminary data.</text>
</comment>
<accession>A0A1F5SD62</accession>
<name>A0A1F5SD62_9BACT</name>
<organism evidence="2 3">
    <name type="scientific">Candidatus Falkowbacteria bacterium RIFCSPLOWO2_02_FULL_45_21</name>
    <dbReference type="NCBI Taxonomy" id="1797989"/>
    <lineage>
        <taxon>Bacteria</taxon>
        <taxon>Candidatus Falkowiibacteriota</taxon>
    </lineage>
</organism>
<reference evidence="2 3" key="1">
    <citation type="journal article" date="2016" name="Nat. Commun.">
        <title>Thousands of microbial genomes shed light on interconnected biogeochemical processes in an aquifer system.</title>
        <authorList>
            <person name="Anantharaman K."/>
            <person name="Brown C.T."/>
            <person name="Hug L.A."/>
            <person name="Sharon I."/>
            <person name="Castelle C.J."/>
            <person name="Probst A.J."/>
            <person name="Thomas B.C."/>
            <person name="Singh A."/>
            <person name="Wilkins M.J."/>
            <person name="Karaoz U."/>
            <person name="Brodie E.L."/>
            <person name="Williams K.H."/>
            <person name="Hubbard S.S."/>
            <person name="Banfield J.F."/>
        </authorList>
    </citation>
    <scope>NUCLEOTIDE SEQUENCE [LARGE SCALE GENOMIC DNA]</scope>
</reference>
<dbReference type="AlphaFoldDB" id="A0A1F5SD62"/>
<dbReference type="SUPFAM" id="SSF53335">
    <property type="entry name" value="S-adenosyl-L-methionine-dependent methyltransferases"/>
    <property type="match status" value="1"/>
</dbReference>
<dbReference type="Proteomes" id="UP000178783">
    <property type="component" value="Unassembled WGS sequence"/>
</dbReference>
<proteinExistence type="predicted"/>
<dbReference type="Pfam" id="PF13847">
    <property type="entry name" value="Methyltransf_31"/>
    <property type="match status" value="1"/>
</dbReference>
<dbReference type="Gene3D" id="3.40.50.150">
    <property type="entry name" value="Vaccinia Virus protein VP39"/>
    <property type="match status" value="1"/>
</dbReference>
<protein>
    <recommendedName>
        <fullName evidence="1">Methyltransferase domain-containing protein</fullName>
    </recommendedName>
</protein>